<protein>
    <submittedName>
        <fullName evidence="2">(Perigord truffle) hypothetical protein</fullName>
    </submittedName>
</protein>
<evidence type="ECO:0000313" key="2">
    <source>
        <dbReference type="EMBL" id="CAZ86113.1"/>
    </source>
</evidence>
<reference evidence="2 3" key="1">
    <citation type="journal article" date="2010" name="Nature">
        <title>Perigord black truffle genome uncovers evolutionary origins and mechanisms of symbiosis.</title>
        <authorList>
            <person name="Martin F."/>
            <person name="Kohler A."/>
            <person name="Murat C."/>
            <person name="Balestrini R."/>
            <person name="Coutinho P.M."/>
            <person name="Jaillon O."/>
            <person name="Montanini B."/>
            <person name="Morin E."/>
            <person name="Noel B."/>
            <person name="Percudani R."/>
            <person name="Porcel B."/>
            <person name="Rubini A."/>
            <person name="Amicucci A."/>
            <person name="Amselem J."/>
            <person name="Anthouard V."/>
            <person name="Arcioni S."/>
            <person name="Artiguenave F."/>
            <person name="Aury J.M."/>
            <person name="Ballario P."/>
            <person name="Bolchi A."/>
            <person name="Brenna A."/>
            <person name="Brun A."/>
            <person name="Buee M."/>
            <person name="Cantarel B."/>
            <person name="Chevalier G."/>
            <person name="Couloux A."/>
            <person name="Da Silva C."/>
            <person name="Denoeud F."/>
            <person name="Duplessis S."/>
            <person name="Ghignone S."/>
            <person name="Hilselberger B."/>
            <person name="Iotti M."/>
            <person name="Marcais B."/>
            <person name="Mello A."/>
            <person name="Miranda M."/>
            <person name="Pacioni G."/>
            <person name="Quesneville H."/>
            <person name="Riccioni C."/>
            <person name="Ruotolo R."/>
            <person name="Splivallo R."/>
            <person name="Stocchi V."/>
            <person name="Tisserant E."/>
            <person name="Viscomi A.R."/>
            <person name="Zambonelli A."/>
            <person name="Zampieri E."/>
            <person name="Henrissat B."/>
            <person name="Lebrun M.H."/>
            <person name="Paolocci F."/>
            <person name="Bonfante P."/>
            <person name="Ottonello S."/>
            <person name="Wincker P."/>
        </authorList>
    </citation>
    <scope>NUCLEOTIDE SEQUENCE [LARGE SCALE GENOMIC DNA]</scope>
    <source>
        <strain evidence="2 3">Mel28</strain>
    </source>
</reference>
<evidence type="ECO:0000313" key="3">
    <source>
        <dbReference type="Proteomes" id="UP000006911"/>
    </source>
</evidence>
<dbReference type="InParanoid" id="D5GNM0"/>
<evidence type="ECO:0000259" key="1">
    <source>
        <dbReference type="Pfam" id="PF00076"/>
    </source>
</evidence>
<dbReference type="EMBL" id="FN430366">
    <property type="protein sequence ID" value="CAZ86113.1"/>
    <property type="molecule type" value="Genomic_DNA"/>
</dbReference>
<dbReference type="HOGENOM" id="CLU_3034078_0_0_1"/>
<organism evidence="2 3">
    <name type="scientific">Tuber melanosporum (strain Mel28)</name>
    <name type="common">Perigord black truffle</name>
    <dbReference type="NCBI Taxonomy" id="656061"/>
    <lineage>
        <taxon>Eukaryota</taxon>
        <taxon>Fungi</taxon>
        <taxon>Dikarya</taxon>
        <taxon>Ascomycota</taxon>
        <taxon>Pezizomycotina</taxon>
        <taxon>Pezizomycetes</taxon>
        <taxon>Pezizales</taxon>
        <taxon>Tuberaceae</taxon>
        <taxon>Tuber</taxon>
    </lineage>
</organism>
<keyword evidence="3" id="KW-1185">Reference proteome</keyword>
<dbReference type="KEGG" id="tml:GSTUM_00011359001"/>
<gene>
    <name evidence="2" type="ORF">GSTUM_00011359001</name>
</gene>
<dbReference type="InterPro" id="IPR035979">
    <property type="entry name" value="RBD_domain_sf"/>
</dbReference>
<dbReference type="AlphaFoldDB" id="D5GNM0"/>
<sequence>MALRCDRIIEVDTVSIFVGKLNPQITDSELRARFSAHGRIIDCNLVKRQSRHGRV</sequence>
<dbReference type="Pfam" id="PF00076">
    <property type="entry name" value="RRM_1"/>
    <property type="match status" value="1"/>
</dbReference>
<dbReference type="Proteomes" id="UP000006911">
    <property type="component" value="Unassembled WGS sequence"/>
</dbReference>
<proteinExistence type="predicted"/>
<feature type="domain" description="RRM" evidence="1">
    <location>
        <begin position="16"/>
        <end position="48"/>
    </location>
</feature>
<dbReference type="RefSeq" id="XP_002841922.1">
    <property type="nucleotide sequence ID" value="XM_002841876.1"/>
</dbReference>
<dbReference type="GeneID" id="9186189"/>
<dbReference type="STRING" id="656061.D5GNM0"/>
<name>D5GNM0_TUBMM</name>
<dbReference type="GO" id="GO:0003723">
    <property type="term" value="F:RNA binding"/>
    <property type="evidence" value="ECO:0007669"/>
    <property type="project" value="InterPro"/>
</dbReference>
<accession>D5GNM0</accession>
<dbReference type="SUPFAM" id="SSF54928">
    <property type="entry name" value="RNA-binding domain, RBD"/>
    <property type="match status" value="1"/>
</dbReference>
<dbReference type="Gene3D" id="3.30.70.330">
    <property type="match status" value="1"/>
</dbReference>
<dbReference type="InterPro" id="IPR012677">
    <property type="entry name" value="Nucleotide-bd_a/b_plait_sf"/>
</dbReference>
<dbReference type="InterPro" id="IPR000504">
    <property type="entry name" value="RRM_dom"/>
</dbReference>